<dbReference type="EMBL" id="BQNB010008844">
    <property type="protein sequence ID" value="GJS55072.1"/>
    <property type="molecule type" value="Genomic_DNA"/>
</dbReference>
<keyword evidence="3" id="KW-1185">Reference proteome</keyword>
<name>A0ABQ4WQC4_9ASTR</name>
<reference evidence="2" key="1">
    <citation type="journal article" date="2022" name="Int. J. Mol. Sci.">
        <title>Draft Genome of Tanacetum Coccineum: Genomic Comparison of Closely Related Tanacetum-Family Plants.</title>
        <authorList>
            <person name="Yamashiro T."/>
            <person name="Shiraishi A."/>
            <person name="Nakayama K."/>
            <person name="Satake H."/>
        </authorList>
    </citation>
    <scope>NUCLEOTIDE SEQUENCE</scope>
</reference>
<protein>
    <submittedName>
        <fullName evidence="2">Uncharacterized protein</fullName>
    </submittedName>
</protein>
<reference evidence="2" key="2">
    <citation type="submission" date="2022-01" db="EMBL/GenBank/DDBJ databases">
        <authorList>
            <person name="Yamashiro T."/>
            <person name="Shiraishi A."/>
            <person name="Satake H."/>
            <person name="Nakayama K."/>
        </authorList>
    </citation>
    <scope>NUCLEOTIDE SEQUENCE</scope>
</reference>
<sequence>MLNDEGSAIDHMEDIVEKEKVELETKEIDEDNFVHYESERPKVITFTKAMPQEYEEPSMRKFDVDKYGRRVLTDAKIEIHGYTFVMDLVVDEYEGTTKPSVVFRRDFLLDAKCTMSFGLCEMQNNIRELQDDKDVDWLLENMLNECAKKGNSTWEIIKMGKASHLKNKNQSLKEFVPPPSPTSPLKEEISSFDLPPPPKETLPPLSQIKEAKAVEKYHY</sequence>
<feature type="region of interest" description="Disordered" evidence="1">
    <location>
        <begin position="171"/>
        <end position="207"/>
    </location>
</feature>
<accession>A0ABQ4WQC4</accession>
<evidence type="ECO:0000313" key="3">
    <source>
        <dbReference type="Proteomes" id="UP001151760"/>
    </source>
</evidence>
<organism evidence="2 3">
    <name type="scientific">Tanacetum coccineum</name>
    <dbReference type="NCBI Taxonomy" id="301880"/>
    <lineage>
        <taxon>Eukaryota</taxon>
        <taxon>Viridiplantae</taxon>
        <taxon>Streptophyta</taxon>
        <taxon>Embryophyta</taxon>
        <taxon>Tracheophyta</taxon>
        <taxon>Spermatophyta</taxon>
        <taxon>Magnoliopsida</taxon>
        <taxon>eudicotyledons</taxon>
        <taxon>Gunneridae</taxon>
        <taxon>Pentapetalae</taxon>
        <taxon>asterids</taxon>
        <taxon>campanulids</taxon>
        <taxon>Asterales</taxon>
        <taxon>Asteraceae</taxon>
        <taxon>Asteroideae</taxon>
        <taxon>Anthemideae</taxon>
        <taxon>Anthemidinae</taxon>
        <taxon>Tanacetum</taxon>
    </lineage>
</organism>
<evidence type="ECO:0000313" key="2">
    <source>
        <dbReference type="EMBL" id="GJS55072.1"/>
    </source>
</evidence>
<comment type="caution">
    <text evidence="2">The sequence shown here is derived from an EMBL/GenBank/DDBJ whole genome shotgun (WGS) entry which is preliminary data.</text>
</comment>
<gene>
    <name evidence="2" type="ORF">Tco_0628434</name>
</gene>
<evidence type="ECO:0000256" key="1">
    <source>
        <dbReference type="SAM" id="MobiDB-lite"/>
    </source>
</evidence>
<proteinExistence type="predicted"/>
<dbReference type="Proteomes" id="UP001151760">
    <property type="component" value="Unassembled WGS sequence"/>
</dbReference>